<dbReference type="GO" id="GO:0005737">
    <property type="term" value="C:cytoplasm"/>
    <property type="evidence" value="ECO:0007669"/>
    <property type="project" value="TreeGrafter"/>
</dbReference>
<dbReference type="Gene3D" id="3.30.9.10">
    <property type="entry name" value="D-Amino Acid Oxidase, subunit A, domain 2"/>
    <property type="match status" value="1"/>
</dbReference>
<evidence type="ECO:0000259" key="1">
    <source>
        <dbReference type="Pfam" id="PF01266"/>
    </source>
</evidence>
<accession>A0A0C1LLV6</accession>
<evidence type="ECO:0000313" key="3">
    <source>
        <dbReference type="Proteomes" id="UP000031408"/>
    </source>
</evidence>
<organism evidence="2 3">
    <name type="scientific">Flavihumibacter solisilvae</name>
    <dbReference type="NCBI Taxonomy" id="1349421"/>
    <lineage>
        <taxon>Bacteria</taxon>
        <taxon>Pseudomonadati</taxon>
        <taxon>Bacteroidota</taxon>
        <taxon>Chitinophagia</taxon>
        <taxon>Chitinophagales</taxon>
        <taxon>Chitinophagaceae</taxon>
        <taxon>Flavihumibacter</taxon>
    </lineage>
</organism>
<dbReference type="PANTHER" id="PTHR13847">
    <property type="entry name" value="SARCOSINE DEHYDROGENASE-RELATED"/>
    <property type="match status" value="1"/>
</dbReference>
<dbReference type="InterPro" id="IPR036188">
    <property type="entry name" value="FAD/NAD-bd_sf"/>
</dbReference>
<keyword evidence="3" id="KW-1185">Reference proteome</keyword>
<reference evidence="2 3" key="1">
    <citation type="submission" date="2014-11" db="EMBL/GenBank/DDBJ databases">
        <title>Genome sequence of Flavihumibacter solisilvae 3-3.</title>
        <authorList>
            <person name="Zhou G."/>
            <person name="Li M."/>
            <person name="Wang G."/>
        </authorList>
    </citation>
    <scope>NUCLEOTIDE SEQUENCE [LARGE SCALE GENOMIC DNA]</scope>
    <source>
        <strain evidence="2 3">3-3</strain>
    </source>
</reference>
<gene>
    <name evidence="2" type="ORF">OI18_00755</name>
</gene>
<feature type="domain" description="FAD dependent oxidoreductase" evidence="1">
    <location>
        <begin position="30"/>
        <end position="382"/>
    </location>
</feature>
<comment type="caution">
    <text evidence="2">The sequence shown here is derived from an EMBL/GenBank/DDBJ whole genome shotgun (WGS) entry which is preliminary data.</text>
</comment>
<evidence type="ECO:0000313" key="2">
    <source>
        <dbReference type="EMBL" id="KIC96323.1"/>
    </source>
</evidence>
<dbReference type="Proteomes" id="UP000031408">
    <property type="component" value="Unassembled WGS sequence"/>
</dbReference>
<dbReference type="InterPro" id="IPR006076">
    <property type="entry name" value="FAD-dep_OxRdtase"/>
</dbReference>
<dbReference type="SUPFAM" id="SSF51905">
    <property type="entry name" value="FAD/NAD(P)-binding domain"/>
    <property type="match status" value="1"/>
</dbReference>
<dbReference type="EMBL" id="JSVC01000001">
    <property type="protein sequence ID" value="KIC96323.1"/>
    <property type="molecule type" value="Genomic_DNA"/>
</dbReference>
<dbReference type="PANTHER" id="PTHR13847:SF201">
    <property type="entry name" value="PUTATIBE OXIDOREDUCTASE"/>
    <property type="match status" value="1"/>
</dbReference>
<dbReference type="AlphaFoldDB" id="A0A0C1LLV6"/>
<dbReference type="STRING" id="1349421.OI18_00755"/>
<name>A0A0C1LLV6_9BACT</name>
<sequence>MDLRSHSPYWLLKNGLMSNYPSLSSNHRTDIAIIGAGISGALVAWHLCRAGFDVTVVDKRHVGMGSTAASTALLQYEIDMPLHRLIPLVGEKSAARSYQLCAEAIKKLEEICRRFDNNSGFRFRPSLQVASYKKDVADLTREYRLRKTIGFKLQLWESKEIKNKMGFDADAALYSTLGAEMDAYHLTHQLLDSCRRQDAAVFDNTRVTAIKHLKKGIELKTETGAMIHARHLVIASGYESQQYIPFKVQDLHATYALVSEPMPDITLWHRRCLIWETADPYMYMRTTDDHRILIGGKDDNFYNPDKRDSRIPLKTKQLIKSFSKKFPTIPLKPDFQWSGTFASTKDGLPYIGSIRQRPHTFFALGFGGNGITFSLIAAELITSYLSGQEDADLKIFSFNR</sequence>
<proteinExistence type="predicted"/>
<dbReference type="Gene3D" id="3.50.50.60">
    <property type="entry name" value="FAD/NAD(P)-binding domain"/>
    <property type="match status" value="1"/>
</dbReference>
<dbReference type="Pfam" id="PF01266">
    <property type="entry name" value="DAO"/>
    <property type="match status" value="1"/>
</dbReference>
<protein>
    <recommendedName>
        <fullName evidence="1">FAD dependent oxidoreductase domain-containing protein</fullName>
    </recommendedName>
</protein>